<dbReference type="Pfam" id="PF11083">
    <property type="entry name" value="Relaxase_C"/>
    <property type="match status" value="1"/>
</dbReference>
<evidence type="ECO:0000259" key="2">
    <source>
        <dbReference type="Pfam" id="PF11083"/>
    </source>
</evidence>
<dbReference type="AlphaFoldDB" id="A0A150NJY9"/>
<dbReference type="PATRIC" id="fig|28037.237.peg.858"/>
<gene>
    <name evidence="3" type="ORF">SMI10712_01629</name>
</gene>
<comment type="caution">
    <text evidence="3">The sequence shown here is derived from an EMBL/GenBank/DDBJ whole genome shotgun (WGS) entry which is preliminary data.</text>
</comment>
<organism evidence="3 4">
    <name type="scientific">Streptococcus mitis</name>
    <dbReference type="NCBI Taxonomy" id="28037"/>
    <lineage>
        <taxon>Bacteria</taxon>
        <taxon>Bacillati</taxon>
        <taxon>Bacillota</taxon>
        <taxon>Bacilli</taxon>
        <taxon>Lactobacillales</taxon>
        <taxon>Streptococcaceae</taxon>
        <taxon>Streptococcus</taxon>
        <taxon>Streptococcus mitis group</taxon>
    </lineage>
</organism>
<evidence type="ECO:0000313" key="4">
    <source>
        <dbReference type="Proteomes" id="UP000075618"/>
    </source>
</evidence>
<proteinExistence type="predicted"/>
<keyword evidence="1" id="KW-0175">Coiled coil</keyword>
<dbReference type="InterPro" id="IPR021112">
    <property type="entry name" value="LtrB_C"/>
</dbReference>
<sequence>MNLSQDITIGQIESEIKLLQNQLDNKIEEYENAVRKLEELVKILNKRYLSKTEKILDEL</sequence>
<name>A0A150NJY9_STRMT</name>
<protein>
    <submittedName>
        <fullName evidence="3">Relaxase</fullName>
    </submittedName>
</protein>
<feature type="domain" description="Group II intron-interrupted relaxase LtrB C-terminal" evidence="2">
    <location>
        <begin position="1"/>
        <end position="45"/>
    </location>
</feature>
<accession>A0A150NJY9</accession>
<dbReference type="EMBL" id="LROT01000021">
    <property type="protein sequence ID" value="KYF33775.1"/>
    <property type="molecule type" value="Genomic_DNA"/>
</dbReference>
<feature type="coiled-coil region" evidence="1">
    <location>
        <begin position="9"/>
        <end position="47"/>
    </location>
</feature>
<evidence type="ECO:0000256" key="1">
    <source>
        <dbReference type="SAM" id="Coils"/>
    </source>
</evidence>
<reference evidence="3 4" key="1">
    <citation type="submission" date="2016-01" db="EMBL/GenBank/DDBJ databases">
        <title>Highly variable Streptococcus oralis are common among viridans streptococci isolated from primates.</title>
        <authorList>
            <person name="Denapaite D."/>
            <person name="Rieger M."/>
            <person name="Koendgen S."/>
            <person name="Brueckner R."/>
            <person name="Ochigava I."/>
            <person name="Kappeler P."/>
            <person name="Maetz-Rensing K."/>
            <person name="Leendertz F."/>
            <person name="Hakenbeck R."/>
        </authorList>
    </citation>
    <scope>NUCLEOTIDE SEQUENCE [LARGE SCALE GENOMIC DNA]</scope>
    <source>
        <strain evidence="3 4">10712</strain>
    </source>
</reference>
<dbReference type="Proteomes" id="UP000075618">
    <property type="component" value="Unassembled WGS sequence"/>
</dbReference>
<evidence type="ECO:0000313" key="3">
    <source>
        <dbReference type="EMBL" id="KYF33775.1"/>
    </source>
</evidence>